<accession>A0A6H2A7V4</accession>
<name>A0A6H2A7V4_9CAUD</name>
<reference evidence="1 2" key="1">
    <citation type="submission" date="2020-03" db="EMBL/GenBank/DDBJ databases">
        <authorList>
            <person name="Dunne M."/>
            <person name="Klumpp J."/>
            <person name="Hagens S."/>
            <person name="Loessner M.J."/>
        </authorList>
    </citation>
    <scope>NUCLEOTIDE SEQUENCE [LARGE SCALE GENOMIC DNA]</scope>
</reference>
<proteinExistence type="predicted"/>
<dbReference type="EMBL" id="MT178766">
    <property type="protein sequence ID" value="QJB22416.1"/>
    <property type="molecule type" value="Genomic_DNA"/>
</dbReference>
<organism evidence="1 2">
    <name type="scientific">Listeria phage P100plus</name>
    <dbReference type="NCBI Taxonomy" id="2723937"/>
    <lineage>
        <taxon>Viruses</taxon>
        <taxon>Duplodnaviria</taxon>
        <taxon>Heunggongvirae</taxon>
        <taxon>Uroviricota</taxon>
        <taxon>Caudoviricetes</taxon>
        <taxon>Herelleviridae</taxon>
        <taxon>Jasinskavirinae</taxon>
        <taxon>Pecentumvirus</taxon>
        <taxon>Pecentumvirus P100</taxon>
    </lineage>
</organism>
<dbReference type="Proteomes" id="UP000503288">
    <property type="component" value="Genome"/>
</dbReference>
<evidence type="ECO:0000313" key="2">
    <source>
        <dbReference type="Proteomes" id="UP000503288"/>
    </source>
</evidence>
<protein>
    <submittedName>
        <fullName evidence="1">Uncharacterized protein</fullName>
    </submittedName>
</protein>
<sequence>MSKEYYVKYSSQEEKNNCSVGTYTEVEELVKKYTKELELSFGSKTNPKVEFGELKPLVIKELSPFGFSVNTFDKLHRDNTKKEELLDYMVLSSKLYNEGSIKTVGFILFCFEEEINSIVPKEEQADFVKDFYKEIIGSEEE</sequence>
<evidence type="ECO:0000313" key="1">
    <source>
        <dbReference type="EMBL" id="QJB22416.1"/>
    </source>
</evidence>